<evidence type="ECO:0000313" key="1">
    <source>
        <dbReference type="EMBL" id="MFK2904545.1"/>
    </source>
</evidence>
<dbReference type="SUPFAM" id="SSF52540">
    <property type="entry name" value="P-loop containing nucleoside triphosphate hydrolases"/>
    <property type="match status" value="1"/>
</dbReference>
<dbReference type="EMBL" id="JADIKM010000003">
    <property type="protein sequence ID" value="MFK2904545.1"/>
    <property type="molecule type" value="Genomic_DNA"/>
</dbReference>
<dbReference type="Proteomes" id="UP001620460">
    <property type="component" value="Unassembled WGS sequence"/>
</dbReference>
<accession>A0ABW8JTT9</accession>
<proteinExistence type="predicted"/>
<evidence type="ECO:0008006" key="3">
    <source>
        <dbReference type="Google" id="ProtNLM"/>
    </source>
</evidence>
<name>A0ABW8JTT9_9GAMM</name>
<comment type="caution">
    <text evidence="1">The sequence shown here is derived from an EMBL/GenBank/DDBJ whole genome shotgun (WGS) entry which is preliminary data.</text>
</comment>
<protein>
    <recommendedName>
        <fullName evidence="3">AAA family ATPase</fullName>
    </recommendedName>
</protein>
<dbReference type="RefSeq" id="WP_404633163.1">
    <property type="nucleotide sequence ID" value="NZ_JADIKM010000003.1"/>
</dbReference>
<evidence type="ECO:0000313" key="2">
    <source>
        <dbReference type="Proteomes" id="UP001620460"/>
    </source>
</evidence>
<organism evidence="1 2">
    <name type="scientific">Dyella ginsengisoli</name>
    <dbReference type="NCBI Taxonomy" id="363848"/>
    <lineage>
        <taxon>Bacteria</taxon>
        <taxon>Pseudomonadati</taxon>
        <taxon>Pseudomonadota</taxon>
        <taxon>Gammaproteobacteria</taxon>
        <taxon>Lysobacterales</taxon>
        <taxon>Rhodanobacteraceae</taxon>
        <taxon>Dyella</taxon>
    </lineage>
</organism>
<reference evidence="1 2" key="1">
    <citation type="submission" date="2020-10" db="EMBL/GenBank/DDBJ databases">
        <title>Phylogeny of dyella-like bacteria.</title>
        <authorList>
            <person name="Fu J."/>
        </authorList>
    </citation>
    <scope>NUCLEOTIDE SEQUENCE [LARGE SCALE GENOMIC DNA]</scope>
    <source>
        <strain evidence="1 2">Gsoil3046</strain>
    </source>
</reference>
<gene>
    <name evidence="1" type="ORF">ISP17_11265</name>
</gene>
<keyword evidence="2" id="KW-1185">Reference proteome</keyword>
<sequence length="122" mass="13410">MKATATIITGPQGAGKSRRARELAAAHGPFLEMTWEQLQERRFAFPPGVVYARTVIVDEVPSNSMAIDKIKSLITRPAVRIAGNGEQRSTTPTPNFIFLSSFSDSDAVGRPVSDRRWTVIHT</sequence>
<dbReference type="InterPro" id="IPR027417">
    <property type="entry name" value="P-loop_NTPase"/>
</dbReference>